<dbReference type="Proteomes" id="UP000182977">
    <property type="component" value="Chromosome I"/>
</dbReference>
<protein>
    <submittedName>
        <fullName evidence="1">Uncharacterized protein</fullName>
    </submittedName>
</protein>
<name>A0A1H2LEP9_9ACTN</name>
<dbReference type="RefSeq" id="WP_052763234.1">
    <property type="nucleotide sequence ID" value="NZ_LBMC01000102.1"/>
</dbReference>
<evidence type="ECO:0000313" key="2">
    <source>
        <dbReference type="Proteomes" id="UP000182977"/>
    </source>
</evidence>
<keyword evidence="2" id="KW-1185">Reference proteome</keyword>
<reference evidence="2" key="1">
    <citation type="submission" date="2016-10" db="EMBL/GenBank/DDBJ databases">
        <authorList>
            <person name="Varghese N."/>
            <person name="Submissions S."/>
        </authorList>
    </citation>
    <scope>NUCLEOTIDE SEQUENCE [LARGE SCALE GENOMIC DNA]</scope>
    <source>
        <strain evidence="2">DSM 45079</strain>
    </source>
</reference>
<gene>
    <name evidence="1" type="ORF">SAMN04488563_6013</name>
</gene>
<proteinExistence type="predicted"/>
<dbReference type="OrthoDB" id="5242431at2"/>
<dbReference type="AlphaFoldDB" id="A0A1H2LEP9"/>
<sequence>MPDDRSPAGGRERARELLDLGAHRELTTIEQHELTRLLHEHPGVEYDDFAPELVALAGAGPILDEPPAPALRERIAATAELPAAGPPRRWSRPLLAVAAVALIALGAAGNAVIGTLLDDDAPTGPPGTLGATETIAFDGEPSGIDVDASVVAHTWGTETLLDVDGLPAGETYTVVVIAVNGDEFPSGEFIGSTVPVTCAMNAAVLRQDAASIEIRDADGDTVMASELPPATA</sequence>
<dbReference type="STRING" id="419479.SAMN04488563_6013"/>
<dbReference type="EMBL" id="LT629791">
    <property type="protein sequence ID" value="SDU79510.1"/>
    <property type="molecule type" value="Genomic_DNA"/>
</dbReference>
<organism evidence="1 2">
    <name type="scientific">Jiangella alkaliphila</name>
    <dbReference type="NCBI Taxonomy" id="419479"/>
    <lineage>
        <taxon>Bacteria</taxon>
        <taxon>Bacillati</taxon>
        <taxon>Actinomycetota</taxon>
        <taxon>Actinomycetes</taxon>
        <taxon>Jiangellales</taxon>
        <taxon>Jiangellaceae</taxon>
        <taxon>Jiangella</taxon>
    </lineage>
</organism>
<evidence type="ECO:0000313" key="1">
    <source>
        <dbReference type="EMBL" id="SDU79510.1"/>
    </source>
</evidence>
<accession>A0A1H2LEP9</accession>